<keyword evidence="5 11" id="KW-0812">Transmembrane</keyword>
<protein>
    <recommendedName>
        <fullName evidence="4">Transmembrane protein 18</fullName>
    </recommendedName>
</protein>
<evidence type="ECO:0000256" key="1">
    <source>
        <dbReference type="ARBA" id="ARBA00004126"/>
    </source>
</evidence>
<evidence type="ECO:0000313" key="12">
    <source>
        <dbReference type="EMBL" id="KAI5075643.1"/>
    </source>
</evidence>
<feature type="transmembrane region" description="Helical" evidence="11">
    <location>
        <begin position="120"/>
        <end position="140"/>
    </location>
</feature>
<proteinExistence type="inferred from homology"/>
<sequence length="162" mass="18708">MDQIAALIEEVTAEIRKQWVTSSPGTPSVKDSLLAFFNAVDWTEPWLISLLCFHLVVLFITIKTRKNNNIQTGIFFAALFCVYMAERLNRWLSHRWTSFARQPYFDHHGVFMSSVWSGPLLLLACIILVNGLLSLSSLIIKWKRAELRHRARMATLKEQKSE</sequence>
<feature type="transmembrane region" description="Helical" evidence="11">
    <location>
        <begin position="46"/>
        <end position="62"/>
    </location>
</feature>
<dbReference type="AlphaFoldDB" id="A0A9D4UX38"/>
<comment type="subcellular location">
    <subcellularLocation>
        <location evidence="2">Endomembrane system</location>
        <topology evidence="2">Multi-pass membrane protein</topology>
    </subcellularLocation>
    <subcellularLocation>
        <location evidence="1">Nucleus membrane</location>
    </subcellularLocation>
</comment>
<dbReference type="GO" id="GO:0003677">
    <property type="term" value="F:DNA binding"/>
    <property type="evidence" value="ECO:0007669"/>
    <property type="project" value="UniProtKB-KW"/>
</dbReference>
<keyword evidence="7" id="KW-0175">Coiled coil</keyword>
<dbReference type="InterPro" id="IPR026721">
    <property type="entry name" value="TMEM18"/>
</dbReference>
<dbReference type="OrthoDB" id="411535at2759"/>
<evidence type="ECO:0000313" key="13">
    <source>
        <dbReference type="Proteomes" id="UP000886520"/>
    </source>
</evidence>
<dbReference type="Proteomes" id="UP000886520">
    <property type="component" value="Chromosome 9"/>
</dbReference>
<dbReference type="GO" id="GO:0031965">
    <property type="term" value="C:nuclear membrane"/>
    <property type="evidence" value="ECO:0007669"/>
    <property type="project" value="UniProtKB-SubCell"/>
</dbReference>
<evidence type="ECO:0000256" key="4">
    <source>
        <dbReference type="ARBA" id="ARBA00014253"/>
    </source>
</evidence>
<evidence type="ECO:0000256" key="10">
    <source>
        <dbReference type="ARBA" id="ARBA00023242"/>
    </source>
</evidence>
<dbReference type="EMBL" id="JABFUD020000009">
    <property type="protein sequence ID" value="KAI5075643.1"/>
    <property type="molecule type" value="Genomic_DNA"/>
</dbReference>
<keyword evidence="8" id="KW-0238">DNA-binding</keyword>
<keyword evidence="9 11" id="KW-0472">Membrane</keyword>
<dbReference type="Pfam" id="PF14770">
    <property type="entry name" value="TMEM18"/>
    <property type="match status" value="1"/>
</dbReference>
<accession>A0A9D4UX38</accession>
<evidence type="ECO:0000256" key="11">
    <source>
        <dbReference type="SAM" id="Phobius"/>
    </source>
</evidence>
<evidence type="ECO:0000256" key="7">
    <source>
        <dbReference type="ARBA" id="ARBA00023054"/>
    </source>
</evidence>
<name>A0A9D4UX38_ADICA</name>
<organism evidence="12 13">
    <name type="scientific">Adiantum capillus-veneris</name>
    <name type="common">Maidenhair fern</name>
    <dbReference type="NCBI Taxonomy" id="13818"/>
    <lineage>
        <taxon>Eukaryota</taxon>
        <taxon>Viridiplantae</taxon>
        <taxon>Streptophyta</taxon>
        <taxon>Embryophyta</taxon>
        <taxon>Tracheophyta</taxon>
        <taxon>Polypodiopsida</taxon>
        <taxon>Polypodiidae</taxon>
        <taxon>Polypodiales</taxon>
        <taxon>Pteridineae</taxon>
        <taxon>Pteridaceae</taxon>
        <taxon>Vittarioideae</taxon>
        <taxon>Adiantum</taxon>
    </lineage>
</organism>
<comment type="similarity">
    <text evidence="3">Belongs to the TMEM18 family.</text>
</comment>
<keyword evidence="13" id="KW-1185">Reference proteome</keyword>
<dbReference type="PANTHER" id="PTHR22593:SF2">
    <property type="entry name" value="TRANSMEMBRANE PROTEIN 18"/>
    <property type="match status" value="1"/>
</dbReference>
<evidence type="ECO:0000256" key="5">
    <source>
        <dbReference type="ARBA" id="ARBA00022692"/>
    </source>
</evidence>
<evidence type="ECO:0000256" key="9">
    <source>
        <dbReference type="ARBA" id="ARBA00023136"/>
    </source>
</evidence>
<evidence type="ECO:0000256" key="3">
    <source>
        <dbReference type="ARBA" id="ARBA00009971"/>
    </source>
</evidence>
<reference evidence="12" key="1">
    <citation type="submission" date="2021-01" db="EMBL/GenBank/DDBJ databases">
        <title>Adiantum capillus-veneris genome.</title>
        <authorList>
            <person name="Fang Y."/>
            <person name="Liao Q."/>
        </authorList>
    </citation>
    <scope>NUCLEOTIDE SEQUENCE</scope>
    <source>
        <strain evidence="12">H3</strain>
        <tissue evidence="12">Leaf</tissue>
    </source>
</reference>
<evidence type="ECO:0000256" key="8">
    <source>
        <dbReference type="ARBA" id="ARBA00023125"/>
    </source>
</evidence>
<keyword evidence="10" id="KW-0539">Nucleus</keyword>
<evidence type="ECO:0000256" key="2">
    <source>
        <dbReference type="ARBA" id="ARBA00004127"/>
    </source>
</evidence>
<keyword evidence="6 11" id="KW-1133">Transmembrane helix</keyword>
<dbReference type="PANTHER" id="PTHR22593">
    <property type="entry name" value="TRANSMEMBRANE PROTEIN 18"/>
    <property type="match status" value="1"/>
</dbReference>
<feature type="transmembrane region" description="Helical" evidence="11">
    <location>
        <begin position="69"/>
        <end position="85"/>
    </location>
</feature>
<evidence type="ECO:0000256" key="6">
    <source>
        <dbReference type="ARBA" id="ARBA00022989"/>
    </source>
</evidence>
<gene>
    <name evidence="12" type="ORF">GOP47_0009719</name>
</gene>
<comment type="caution">
    <text evidence="12">The sequence shown here is derived from an EMBL/GenBank/DDBJ whole genome shotgun (WGS) entry which is preliminary data.</text>
</comment>